<accession>A0A2G5V5S7</accession>
<name>A0A2G5V5S7_9PELO</name>
<protein>
    <submittedName>
        <fullName evidence="2">Uncharacterized protein</fullName>
    </submittedName>
</protein>
<feature type="compositionally biased region" description="Basic and acidic residues" evidence="1">
    <location>
        <begin position="127"/>
        <end position="139"/>
    </location>
</feature>
<proteinExistence type="predicted"/>
<sequence>MMEFNEKKFNRYLENVEDRHDVVHSLKSLKRMRIPNPLIGRVVERVEDLLREESYWRLARKVIRKVERDEKYADFGELAPILKDSKEMRTMWREARIERMDDAQWIKKSEKQEEEEEMEVSFPSPAKQEKTEIEEDTTKNKKKWKSNNDSERWRKYRNRCKKVQRQMRRKRRRKEHYSKT</sequence>
<dbReference type="Proteomes" id="UP000230233">
    <property type="component" value="Chromosome II"/>
</dbReference>
<dbReference type="EMBL" id="PDUG01000002">
    <property type="protein sequence ID" value="PIC47107.1"/>
    <property type="molecule type" value="Genomic_DNA"/>
</dbReference>
<feature type="compositionally biased region" description="Basic residues" evidence="1">
    <location>
        <begin position="154"/>
        <end position="180"/>
    </location>
</feature>
<organism evidence="2 3">
    <name type="scientific">Caenorhabditis nigoni</name>
    <dbReference type="NCBI Taxonomy" id="1611254"/>
    <lineage>
        <taxon>Eukaryota</taxon>
        <taxon>Metazoa</taxon>
        <taxon>Ecdysozoa</taxon>
        <taxon>Nematoda</taxon>
        <taxon>Chromadorea</taxon>
        <taxon>Rhabditida</taxon>
        <taxon>Rhabditina</taxon>
        <taxon>Rhabditomorpha</taxon>
        <taxon>Rhabditoidea</taxon>
        <taxon>Rhabditidae</taxon>
        <taxon>Peloderinae</taxon>
        <taxon>Caenorhabditis</taxon>
    </lineage>
</organism>
<feature type="region of interest" description="Disordered" evidence="1">
    <location>
        <begin position="108"/>
        <end position="180"/>
    </location>
</feature>
<reference evidence="3" key="1">
    <citation type="submission" date="2017-10" db="EMBL/GenBank/DDBJ databases">
        <title>Rapid genome shrinkage in a self-fertile nematode reveals novel sperm competition proteins.</title>
        <authorList>
            <person name="Yin D."/>
            <person name="Schwarz E.M."/>
            <person name="Thomas C.G."/>
            <person name="Felde R.L."/>
            <person name="Korf I.F."/>
            <person name="Cutter A.D."/>
            <person name="Schartner C.M."/>
            <person name="Ralston E.J."/>
            <person name="Meyer B.J."/>
            <person name="Haag E.S."/>
        </authorList>
    </citation>
    <scope>NUCLEOTIDE SEQUENCE [LARGE SCALE GENOMIC DNA]</scope>
    <source>
        <strain evidence="3">JU1422</strain>
    </source>
</reference>
<dbReference type="AlphaFoldDB" id="A0A2G5V5S7"/>
<comment type="caution">
    <text evidence="2">The sequence shown here is derived from an EMBL/GenBank/DDBJ whole genome shotgun (WGS) entry which is preliminary data.</text>
</comment>
<keyword evidence="3" id="KW-1185">Reference proteome</keyword>
<evidence type="ECO:0000313" key="2">
    <source>
        <dbReference type="EMBL" id="PIC47107.1"/>
    </source>
</evidence>
<dbReference type="OrthoDB" id="5874706at2759"/>
<evidence type="ECO:0000256" key="1">
    <source>
        <dbReference type="SAM" id="MobiDB-lite"/>
    </source>
</evidence>
<evidence type="ECO:0000313" key="3">
    <source>
        <dbReference type="Proteomes" id="UP000230233"/>
    </source>
</evidence>
<gene>
    <name evidence="2" type="primary">Cni-R03D7.15</name>
    <name evidence="2" type="synonym">Cnig_chr_II.g6570</name>
    <name evidence="2" type="ORF">B9Z55_006570</name>
</gene>